<reference evidence="2" key="1">
    <citation type="journal article" date="2023" name="G3 (Bethesda)">
        <title>A reference genome for the long-term kleptoplast-retaining sea slug Elysia crispata morphotype clarki.</title>
        <authorList>
            <person name="Eastman K.E."/>
            <person name="Pendleton A.L."/>
            <person name="Shaikh M.A."/>
            <person name="Suttiyut T."/>
            <person name="Ogas R."/>
            <person name="Tomko P."/>
            <person name="Gavelis G."/>
            <person name="Widhalm J.R."/>
            <person name="Wisecaver J.H."/>
        </authorList>
    </citation>
    <scope>NUCLEOTIDE SEQUENCE</scope>
    <source>
        <strain evidence="2">ECLA1</strain>
    </source>
</reference>
<protein>
    <submittedName>
        <fullName evidence="2">Uncharacterized protein</fullName>
    </submittedName>
</protein>
<name>A0AAE0YM27_9GAST</name>
<organism evidence="2 3">
    <name type="scientific">Elysia crispata</name>
    <name type="common">lettuce slug</name>
    <dbReference type="NCBI Taxonomy" id="231223"/>
    <lineage>
        <taxon>Eukaryota</taxon>
        <taxon>Metazoa</taxon>
        <taxon>Spiralia</taxon>
        <taxon>Lophotrochozoa</taxon>
        <taxon>Mollusca</taxon>
        <taxon>Gastropoda</taxon>
        <taxon>Heterobranchia</taxon>
        <taxon>Euthyneura</taxon>
        <taxon>Panpulmonata</taxon>
        <taxon>Sacoglossa</taxon>
        <taxon>Placobranchoidea</taxon>
        <taxon>Plakobranchidae</taxon>
        <taxon>Elysia</taxon>
    </lineage>
</organism>
<evidence type="ECO:0000313" key="3">
    <source>
        <dbReference type="Proteomes" id="UP001283361"/>
    </source>
</evidence>
<evidence type="ECO:0000256" key="1">
    <source>
        <dbReference type="SAM" id="MobiDB-lite"/>
    </source>
</evidence>
<dbReference type="AlphaFoldDB" id="A0AAE0YM27"/>
<gene>
    <name evidence="2" type="ORF">RRG08_044639</name>
</gene>
<comment type="caution">
    <text evidence="2">The sequence shown here is derived from an EMBL/GenBank/DDBJ whole genome shotgun (WGS) entry which is preliminary data.</text>
</comment>
<keyword evidence="3" id="KW-1185">Reference proteome</keyword>
<dbReference type="Proteomes" id="UP001283361">
    <property type="component" value="Unassembled WGS sequence"/>
</dbReference>
<feature type="region of interest" description="Disordered" evidence="1">
    <location>
        <begin position="42"/>
        <end position="64"/>
    </location>
</feature>
<evidence type="ECO:0000313" key="2">
    <source>
        <dbReference type="EMBL" id="KAK3751062.1"/>
    </source>
</evidence>
<accession>A0AAE0YM27</accession>
<dbReference type="EMBL" id="JAWDGP010005840">
    <property type="protein sequence ID" value="KAK3751062.1"/>
    <property type="molecule type" value="Genomic_DNA"/>
</dbReference>
<sequence length="89" mass="10079">MNSQHCTWFSTVRSHQYCNGQQVVGMDDLECGQETTLLKHNRSLQTATHSESESKSLPTAIHSSKLSSTPSYQAIKELSFFPQDFVLMR</sequence>
<proteinExistence type="predicted"/>